<dbReference type="InterPro" id="IPR039417">
    <property type="entry name" value="Peptidase_C1A_papain-like"/>
</dbReference>
<dbReference type="InterPro" id="IPR013201">
    <property type="entry name" value="Prot_inhib_I29"/>
</dbReference>
<dbReference type="Proteomes" id="UP000663836">
    <property type="component" value="Unassembled WGS sequence"/>
</dbReference>
<feature type="domain" description="Peptidase C1A papain C-terminal" evidence="4">
    <location>
        <begin position="137"/>
        <end position="373"/>
    </location>
</feature>
<name>A0A814E9U3_9BILA</name>
<comment type="similarity">
    <text evidence="1">Belongs to the peptidase C1 family.</text>
</comment>
<dbReference type="GO" id="GO:0008234">
    <property type="term" value="F:cysteine-type peptidase activity"/>
    <property type="evidence" value="ECO:0007669"/>
    <property type="project" value="InterPro"/>
</dbReference>
<dbReference type="EMBL" id="CAJNOT010000388">
    <property type="protein sequence ID" value="CAF0964961.1"/>
    <property type="molecule type" value="Genomic_DNA"/>
</dbReference>
<evidence type="ECO:0000259" key="4">
    <source>
        <dbReference type="SMART" id="SM00645"/>
    </source>
</evidence>
<proteinExistence type="inferred from homology"/>
<evidence type="ECO:0000259" key="5">
    <source>
        <dbReference type="SMART" id="SM00848"/>
    </source>
</evidence>
<feature type="domain" description="Cathepsin propeptide inhibitor" evidence="5">
    <location>
        <begin position="66"/>
        <end position="111"/>
    </location>
</feature>
<sequence length="375" mass="43141">MKYLRAVLVLYLIGYVSSSVSVQDYVDTMLSNINNKKEVIENNPALVHHIYQYFQAVYPRQDTSRMIDFQKSKRMEIFKSNLLYVMRHNEDSSTTFKLKINQMSDWTDEERDALRSDLEVETPNNQQPTESRDDTIVPPEYDWTNQTRVPGAVTPIKDQRRCSSCYAFGMVGALEKTYAEIYKESGPLSPQQLIDCSGQHGCEGGGFIGSFRYIQRNDYRLNLEKDYPSTADGKKQEKCQNESGVRLSYNSTRQLRYELIPFGNEEYMKKIVYERGPVFVSFNCGVRKGNNTILREVSDKFDHYASGIFDVPGCPTFQNLNHAPVVVGYGTENGTDYWKVKNSWGPNWGDHGYIKIRRNKNMCEIATLTYSAGIF</sequence>
<dbReference type="Pfam" id="PF00112">
    <property type="entry name" value="Peptidase_C1"/>
    <property type="match status" value="1"/>
</dbReference>
<accession>A0A814E9U3</accession>
<dbReference type="Gene3D" id="3.90.70.10">
    <property type="entry name" value="Cysteine proteinases"/>
    <property type="match status" value="1"/>
</dbReference>
<feature type="signal peptide" evidence="3">
    <location>
        <begin position="1"/>
        <end position="18"/>
    </location>
</feature>
<dbReference type="GO" id="GO:0006508">
    <property type="term" value="P:proteolysis"/>
    <property type="evidence" value="ECO:0007669"/>
    <property type="project" value="InterPro"/>
</dbReference>
<feature type="region of interest" description="Disordered" evidence="2">
    <location>
        <begin position="118"/>
        <end position="138"/>
    </location>
</feature>
<dbReference type="Pfam" id="PF08246">
    <property type="entry name" value="Inhibitor_I29"/>
    <property type="match status" value="1"/>
</dbReference>
<dbReference type="AlphaFoldDB" id="A0A814E9U3"/>
<evidence type="ECO:0000256" key="2">
    <source>
        <dbReference type="SAM" id="MobiDB-lite"/>
    </source>
</evidence>
<feature type="chain" id="PRO_5035684537" evidence="3">
    <location>
        <begin position="19"/>
        <end position="375"/>
    </location>
</feature>
<dbReference type="CDD" id="cd02248">
    <property type="entry name" value="Peptidase_C1A"/>
    <property type="match status" value="1"/>
</dbReference>
<evidence type="ECO:0000313" key="6">
    <source>
        <dbReference type="EMBL" id="CAF0964961.1"/>
    </source>
</evidence>
<dbReference type="PANTHER" id="PTHR12411">
    <property type="entry name" value="CYSTEINE PROTEASE FAMILY C1-RELATED"/>
    <property type="match status" value="1"/>
</dbReference>
<dbReference type="PRINTS" id="PR00705">
    <property type="entry name" value="PAPAIN"/>
</dbReference>
<comment type="caution">
    <text evidence="6">The sequence shown here is derived from an EMBL/GenBank/DDBJ whole genome shotgun (WGS) entry which is preliminary data.</text>
</comment>
<dbReference type="SUPFAM" id="SSF54001">
    <property type="entry name" value="Cysteine proteinases"/>
    <property type="match status" value="1"/>
</dbReference>
<dbReference type="InterPro" id="IPR000668">
    <property type="entry name" value="Peptidase_C1A_C"/>
</dbReference>
<dbReference type="Proteomes" id="UP000663864">
    <property type="component" value="Unassembled WGS sequence"/>
</dbReference>
<dbReference type="SMART" id="SM00848">
    <property type="entry name" value="Inhibitor_I29"/>
    <property type="match status" value="1"/>
</dbReference>
<protein>
    <submittedName>
        <fullName evidence="6">Uncharacterized protein</fullName>
    </submittedName>
</protein>
<evidence type="ECO:0000313" key="8">
    <source>
        <dbReference type="Proteomes" id="UP000663864"/>
    </source>
</evidence>
<gene>
    <name evidence="7" type="ORF">JBS370_LOCUS11647</name>
    <name evidence="6" type="ORF">ZHD862_LOCUS10699</name>
</gene>
<dbReference type="EMBL" id="CAJOBD010000907">
    <property type="protein sequence ID" value="CAF3735009.1"/>
    <property type="molecule type" value="Genomic_DNA"/>
</dbReference>
<evidence type="ECO:0000313" key="7">
    <source>
        <dbReference type="EMBL" id="CAF3735009.1"/>
    </source>
</evidence>
<keyword evidence="3" id="KW-0732">Signal</keyword>
<dbReference type="SMART" id="SM00645">
    <property type="entry name" value="Pept_C1"/>
    <property type="match status" value="1"/>
</dbReference>
<reference evidence="6" key="1">
    <citation type="submission" date="2021-02" db="EMBL/GenBank/DDBJ databases">
        <authorList>
            <person name="Nowell W R."/>
        </authorList>
    </citation>
    <scope>NUCLEOTIDE SEQUENCE</scope>
</reference>
<dbReference type="InterPro" id="IPR038765">
    <property type="entry name" value="Papain-like_cys_pep_sf"/>
</dbReference>
<organism evidence="6 8">
    <name type="scientific">Rotaria sordida</name>
    <dbReference type="NCBI Taxonomy" id="392033"/>
    <lineage>
        <taxon>Eukaryota</taxon>
        <taxon>Metazoa</taxon>
        <taxon>Spiralia</taxon>
        <taxon>Gnathifera</taxon>
        <taxon>Rotifera</taxon>
        <taxon>Eurotatoria</taxon>
        <taxon>Bdelloidea</taxon>
        <taxon>Philodinida</taxon>
        <taxon>Philodinidae</taxon>
        <taxon>Rotaria</taxon>
    </lineage>
</organism>
<dbReference type="InterPro" id="IPR013128">
    <property type="entry name" value="Peptidase_C1A"/>
</dbReference>
<evidence type="ECO:0000256" key="3">
    <source>
        <dbReference type="SAM" id="SignalP"/>
    </source>
</evidence>
<evidence type="ECO:0000256" key="1">
    <source>
        <dbReference type="ARBA" id="ARBA00008455"/>
    </source>
</evidence>